<evidence type="ECO:0000313" key="3">
    <source>
        <dbReference type="Proteomes" id="UP001187682"/>
    </source>
</evidence>
<protein>
    <submittedName>
        <fullName evidence="2">Uncharacterized protein</fullName>
    </submittedName>
</protein>
<evidence type="ECO:0000313" key="2">
    <source>
        <dbReference type="EMBL" id="SPO02383.1"/>
    </source>
</evidence>
<feature type="compositionally biased region" description="Polar residues" evidence="1">
    <location>
        <begin position="231"/>
        <end position="247"/>
    </location>
</feature>
<feature type="compositionally biased region" description="Acidic residues" evidence="1">
    <location>
        <begin position="298"/>
        <end position="309"/>
    </location>
</feature>
<feature type="compositionally biased region" description="Acidic residues" evidence="1">
    <location>
        <begin position="160"/>
        <end position="170"/>
    </location>
</feature>
<name>A0AAE8SV53_9PEZI</name>
<dbReference type="EMBL" id="ONZQ02000006">
    <property type="protein sequence ID" value="SPO02383.1"/>
    <property type="molecule type" value="Genomic_DNA"/>
</dbReference>
<feature type="region of interest" description="Disordered" evidence="1">
    <location>
        <begin position="214"/>
        <end position="322"/>
    </location>
</feature>
<gene>
    <name evidence="2" type="ORF">DNG_05056</name>
</gene>
<feature type="region of interest" description="Disordered" evidence="1">
    <location>
        <begin position="360"/>
        <end position="384"/>
    </location>
</feature>
<dbReference type="Proteomes" id="UP001187682">
    <property type="component" value="Unassembled WGS sequence"/>
</dbReference>
<keyword evidence="3" id="KW-1185">Reference proteome</keyword>
<feature type="compositionally biased region" description="Basic and acidic residues" evidence="1">
    <location>
        <begin position="248"/>
        <end position="259"/>
    </location>
</feature>
<sequence length="384" mass="42704">MDDPGWSWPAWKFDMKREDLTTTLHEQYNTFPSTIQDPEAFHHDVFELSVTASTADEFHSLLAARKQQRLQELNESLESAAFEIIAHPRLVGTEQWQYALQLFRTRSLDSLVRYFSSYLPDSYTDRYRSNCGSHTPLSTASSFADYSSVDAASTDASSVDADDDNDDDDDSHDHVPTFLSKGSDKGVFTQEPEDIHNSAVSSIDTHLPLTPRSITIDSDSAAGATVDTHSRSFPSSRDESTMASASRSIHDLDSYHTAEDINSPATSDADLSDSRSSVDSITFSGSESGSRNSRAFFDEEEEEEEEEDGYFPTTQLPMEDGAFDLYPDAHAQTDRSPTLFPYYYRLETYQPISHTLISDDAVKRMPESSGGESSAMQQEDTGGV</sequence>
<organism evidence="2 3">
    <name type="scientific">Cephalotrichum gorgonifer</name>
    <dbReference type="NCBI Taxonomy" id="2041049"/>
    <lineage>
        <taxon>Eukaryota</taxon>
        <taxon>Fungi</taxon>
        <taxon>Dikarya</taxon>
        <taxon>Ascomycota</taxon>
        <taxon>Pezizomycotina</taxon>
        <taxon>Sordariomycetes</taxon>
        <taxon>Hypocreomycetidae</taxon>
        <taxon>Microascales</taxon>
        <taxon>Microascaceae</taxon>
        <taxon>Cephalotrichum</taxon>
    </lineage>
</organism>
<dbReference type="AlphaFoldDB" id="A0AAE8SV53"/>
<accession>A0AAE8SV53</accession>
<comment type="caution">
    <text evidence="2">The sequence shown here is derived from an EMBL/GenBank/DDBJ whole genome shotgun (WGS) entry which is preliminary data.</text>
</comment>
<feature type="compositionally biased region" description="Polar residues" evidence="1">
    <location>
        <begin position="370"/>
        <end position="384"/>
    </location>
</feature>
<feature type="compositionally biased region" description="Polar residues" evidence="1">
    <location>
        <begin position="274"/>
        <end position="293"/>
    </location>
</feature>
<feature type="region of interest" description="Disordered" evidence="1">
    <location>
        <begin position="154"/>
        <end position="189"/>
    </location>
</feature>
<reference evidence="2" key="1">
    <citation type="submission" date="2018-03" db="EMBL/GenBank/DDBJ databases">
        <authorList>
            <person name="Guldener U."/>
        </authorList>
    </citation>
    <scope>NUCLEOTIDE SEQUENCE</scope>
</reference>
<proteinExistence type="predicted"/>
<evidence type="ECO:0000256" key="1">
    <source>
        <dbReference type="SAM" id="MobiDB-lite"/>
    </source>
</evidence>